<gene>
    <name evidence="5" type="ORF">JI749_04780</name>
</gene>
<dbReference type="Gene3D" id="3.40.50.2300">
    <property type="match status" value="2"/>
</dbReference>
<proteinExistence type="inferred from homology"/>
<reference evidence="5 6" key="1">
    <citation type="submission" date="2021-01" db="EMBL/GenBank/DDBJ databases">
        <title>Genome seq and assembly of Devosia sp. G19.</title>
        <authorList>
            <person name="Chhetri G."/>
        </authorList>
    </citation>
    <scope>NUCLEOTIDE SEQUENCE [LARGE SCALE GENOMIC DNA]</scope>
    <source>
        <strain evidence="5 6">G19</strain>
    </source>
</reference>
<feature type="domain" description="Periplasmic binding protein" evidence="4">
    <location>
        <begin position="7"/>
        <end position="244"/>
    </location>
</feature>
<evidence type="ECO:0000313" key="6">
    <source>
        <dbReference type="Proteomes" id="UP000595460"/>
    </source>
</evidence>
<dbReference type="CDD" id="cd01536">
    <property type="entry name" value="PBP1_ABC_sugar_binding-like"/>
    <property type="match status" value="1"/>
</dbReference>
<dbReference type="Pfam" id="PF13407">
    <property type="entry name" value="Peripla_BP_4"/>
    <property type="match status" value="1"/>
</dbReference>
<dbReference type="Proteomes" id="UP000595460">
    <property type="component" value="Chromosome"/>
</dbReference>
<dbReference type="SUPFAM" id="SSF53822">
    <property type="entry name" value="Periplasmic binding protein-like I"/>
    <property type="match status" value="1"/>
</dbReference>
<sequence length="312" mass="33215">MEGVGFGLARAAADRGLAYANVLADNDGARMIEQVDALRAQAAGAIVVAPVDPRSLAPSLQALIADGSYVGAVVPPPAVTILNAPQYLTGQVLAEEAARYIEEELDGRAKVVLLTHDSLQFLAPRFRAMRDVLSRLPGVSIVADISPSPVSEEGGYATMKTILLAQPDIDVVLGADTVVLGALRALEETGRADPRQFLGGIDGEPEAVAAIVASDGPYKATVSLASPIFGYALGQYAADWLKGKVVPQAMDVLPSLLTPDLIDQYRIDLADPGAVWRDQKRRDGYLRMYGGICAQTRENYLNFPWSSENQPD</sequence>
<evidence type="ECO:0000256" key="1">
    <source>
        <dbReference type="ARBA" id="ARBA00004196"/>
    </source>
</evidence>
<dbReference type="PANTHER" id="PTHR46847">
    <property type="entry name" value="D-ALLOSE-BINDING PERIPLASMIC PROTEIN-RELATED"/>
    <property type="match status" value="1"/>
</dbReference>
<comment type="subcellular location">
    <subcellularLocation>
        <location evidence="1">Cell envelope</location>
    </subcellularLocation>
</comment>
<comment type="similarity">
    <text evidence="2">Belongs to the bacterial solute-binding protein 2 family.</text>
</comment>
<evidence type="ECO:0000313" key="5">
    <source>
        <dbReference type="EMBL" id="QQR37741.1"/>
    </source>
</evidence>
<dbReference type="InterPro" id="IPR028082">
    <property type="entry name" value="Peripla_BP_I"/>
</dbReference>
<accession>A0ABX7C0I0</accession>
<dbReference type="PANTHER" id="PTHR46847:SF1">
    <property type="entry name" value="D-ALLOSE-BINDING PERIPLASMIC PROTEIN-RELATED"/>
    <property type="match status" value="1"/>
</dbReference>
<evidence type="ECO:0000256" key="3">
    <source>
        <dbReference type="ARBA" id="ARBA00022729"/>
    </source>
</evidence>
<evidence type="ECO:0000259" key="4">
    <source>
        <dbReference type="Pfam" id="PF13407"/>
    </source>
</evidence>
<keyword evidence="6" id="KW-1185">Reference proteome</keyword>
<keyword evidence="3" id="KW-0732">Signal</keyword>
<protein>
    <submittedName>
        <fullName evidence="5">Sugar ABC transporter substrate-binding protein</fullName>
    </submittedName>
</protein>
<name>A0ABX7C0I0_9HYPH</name>
<dbReference type="EMBL" id="CP068047">
    <property type="protein sequence ID" value="QQR37741.1"/>
    <property type="molecule type" value="Genomic_DNA"/>
</dbReference>
<dbReference type="InterPro" id="IPR025997">
    <property type="entry name" value="SBP_2_dom"/>
</dbReference>
<evidence type="ECO:0000256" key="2">
    <source>
        <dbReference type="ARBA" id="ARBA00007639"/>
    </source>
</evidence>
<organism evidence="5 6">
    <name type="scientific">Devosia oryziradicis</name>
    <dbReference type="NCBI Taxonomy" id="2801335"/>
    <lineage>
        <taxon>Bacteria</taxon>
        <taxon>Pseudomonadati</taxon>
        <taxon>Pseudomonadota</taxon>
        <taxon>Alphaproteobacteria</taxon>
        <taxon>Hyphomicrobiales</taxon>
        <taxon>Devosiaceae</taxon>
        <taxon>Devosia</taxon>
    </lineage>
</organism>